<dbReference type="OrthoDB" id="9783269at2"/>
<name>A0A4R1F623_9GAMM</name>
<dbReference type="EMBL" id="SMFQ01000003">
    <property type="protein sequence ID" value="TCJ87298.1"/>
    <property type="molecule type" value="Genomic_DNA"/>
</dbReference>
<dbReference type="InterPro" id="IPR029033">
    <property type="entry name" value="His_PPase_superfam"/>
</dbReference>
<dbReference type="RefSeq" id="WP_131905588.1">
    <property type="nucleotide sequence ID" value="NZ_BAAAFU010000004.1"/>
</dbReference>
<dbReference type="InterPro" id="IPR050275">
    <property type="entry name" value="PGM_Phosphatase"/>
</dbReference>
<dbReference type="PANTHER" id="PTHR48100">
    <property type="entry name" value="BROAD-SPECIFICITY PHOSPHATASE YOR283W-RELATED"/>
    <property type="match status" value="1"/>
</dbReference>
<evidence type="ECO:0000313" key="1">
    <source>
        <dbReference type="EMBL" id="TCJ87298.1"/>
    </source>
</evidence>
<reference evidence="1 2" key="1">
    <citation type="submission" date="2019-03" db="EMBL/GenBank/DDBJ databases">
        <title>Genomic Encyclopedia of Type Strains, Phase IV (KMG-IV): sequencing the most valuable type-strain genomes for metagenomic binning, comparative biology and taxonomic classification.</title>
        <authorList>
            <person name="Goeker M."/>
        </authorList>
    </citation>
    <scope>NUCLEOTIDE SEQUENCE [LARGE SCALE GENOMIC DNA]</scope>
    <source>
        <strain evidence="1 2">DSM 24830</strain>
    </source>
</reference>
<dbReference type="PANTHER" id="PTHR48100:SF1">
    <property type="entry name" value="HISTIDINE PHOSPHATASE FAMILY PROTEIN-RELATED"/>
    <property type="match status" value="1"/>
</dbReference>
<evidence type="ECO:0000313" key="2">
    <source>
        <dbReference type="Proteomes" id="UP000294887"/>
    </source>
</evidence>
<dbReference type="GO" id="GO:0005737">
    <property type="term" value="C:cytoplasm"/>
    <property type="evidence" value="ECO:0007669"/>
    <property type="project" value="TreeGrafter"/>
</dbReference>
<sequence length="197" mass="22289">MTNQTTTIIDILRHGEPEGGTMYRGGGTDHHLSKTGWQQMQHSVEANPADWSAIISSPMLRCYEFAQQLGTSKKIPVEVVENFREAGYGKWEGRTATEIFHESEEDYWNFFDDPVNNRPENAELLEFFTPRVNDAFGKILTAYEGEHVLLVTHLGVTRAILGIILGMPLASQQLIDMPFAGMLRVINDRKGLRILLR</sequence>
<gene>
    <name evidence="1" type="ORF">EV695_1806</name>
</gene>
<keyword evidence="2" id="KW-1185">Reference proteome</keyword>
<comment type="caution">
    <text evidence="1">The sequence shown here is derived from an EMBL/GenBank/DDBJ whole genome shotgun (WGS) entry which is preliminary data.</text>
</comment>
<dbReference type="GO" id="GO:0016791">
    <property type="term" value="F:phosphatase activity"/>
    <property type="evidence" value="ECO:0007669"/>
    <property type="project" value="TreeGrafter"/>
</dbReference>
<accession>A0A4R1F623</accession>
<dbReference type="CDD" id="cd07067">
    <property type="entry name" value="HP_PGM_like"/>
    <property type="match status" value="1"/>
</dbReference>
<dbReference type="Proteomes" id="UP000294887">
    <property type="component" value="Unassembled WGS sequence"/>
</dbReference>
<dbReference type="InterPro" id="IPR013078">
    <property type="entry name" value="His_Pase_superF_clade-1"/>
</dbReference>
<proteinExistence type="predicted"/>
<dbReference type="AlphaFoldDB" id="A0A4R1F623"/>
<dbReference type="PIRSF" id="PIRSF000709">
    <property type="entry name" value="6PFK_2-Ptase"/>
    <property type="match status" value="1"/>
</dbReference>
<organism evidence="1 2">
    <name type="scientific">Cocleimonas flava</name>
    <dbReference type="NCBI Taxonomy" id="634765"/>
    <lineage>
        <taxon>Bacteria</taxon>
        <taxon>Pseudomonadati</taxon>
        <taxon>Pseudomonadota</taxon>
        <taxon>Gammaproteobacteria</taxon>
        <taxon>Thiotrichales</taxon>
        <taxon>Thiotrichaceae</taxon>
        <taxon>Cocleimonas</taxon>
    </lineage>
</organism>
<dbReference type="SMART" id="SM00855">
    <property type="entry name" value="PGAM"/>
    <property type="match status" value="1"/>
</dbReference>
<protein>
    <submittedName>
        <fullName evidence="1">Alpha-ribazole phosphatase/probable phosphoglycerate mutase</fullName>
    </submittedName>
</protein>
<dbReference type="Gene3D" id="3.40.50.1240">
    <property type="entry name" value="Phosphoglycerate mutase-like"/>
    <property type="match status" value="1"/>
</dbReference>
<dbReference type="SUPFAM" id="SSF53254">
    <property type="entry name" value="Phosphoglycerate mutase-like"/>
    <property type="match status" value="1"/>
</dbReference>
<dbReference type="Pfam" id="PF00300">
    <property type="entry name" value="His_Phos_1"/>
    <property type="match status" value="1"/>
</dbReference>